<accession>A0A7T7XQD2</accession>
<dbReference type="AlphaFoldDB" id="A0A7T7XQD2"/>
<name>A0A7T7XQD2_9SPIR</name>
<evidence type="ECO:0000313" key="2">
    <source>
        <dbReference type="Proteomes" id="UP000595917"/>
    </source>
</evidence>
<dbReference type="KEGG" id="bhc:JFL75_05985"/>
<proteinExistence type="predicted"/>
<reference evidence="1" key="1">
    <citation type="submission" date="2021-01" db="EMBL/GenBank/DDBJ databases">
        <title>Description of Breznakiella homolactica.</title>
        <authorList>
            <person name="Song Y."/>
            <person name="Brune A."/>
        </authorList>
    </citation>
    <scope>NUCLEOTIDE SEQUENCE</scope>
    <source>
        <strain evidence="1">RmG30</strain>
    </source>
</reference>
<sequence>MIYGQDFIATVTLPNTWFVDMSYARQLGVNGFFYLKQYNKETSPAITILNLAYKPEDHTPLEEWIEYDRDNFLDYYDNYTMEKADIEIKNDAVKRIIIYLVKDDQNEIVQYSAYLDMGLHYFANIYMTITDKNIRDSMYKDFKRCIENSVFLNIGVNIN</sequence>
<keyword evidence="2" id="KW-1185">Reference proteome</keyword>
<protein>
    <submittedName>
        <fullName evidence="1">Uncharacterized protein</fullName>
    </submittedName>
</protein>
<gene>
    <name evidence="1" type="ORF">JFL75_05985</name>
</gene>
<evidence type="ECO:0000313" key="1">
    <source>
        <dbReference type="EMBL" id="QQO10462.1"/>
    </source>
</evidence>
<dbReference type="EMBL" id="CP067089">
    <property type="protein sequence ID" value="QQO10462.1"/>
    <property type="molecule type" value="Genomic_DNA"/>
</dbReference>
<dbReference type="Proteomes" id="UP000595917">
    <property type="component" value="Chromosome"/>
</dbReference>
<organism evidence="1 2">
    <name type="scientific">Breznakiella homolactica</name>
    <dbReference type="NCBI Taxonomy" id="2798577"/>
    <lineage>
        <taxon>Bacteria</taxon>
        <taxon>Pseudomonadati</taxon>
        <taxon>Spirochaetota</taxon>
        <taxon>Spirochaetia</taxon>
        <taxon>Spirochaetales</taxon>
        <taxon>Breznakiellaceae</taxon>
        <taxon>Breznakiella</taxon>
    </lineage>
</organism>